<dbReference type="PANTHER" id="PTHR48471">
    <property type="entry name" value="DDE TNP4 DOMAIN-CONTAINING PROTEIN"/>
    <property type="match status" value="1"/>
</dbReference>
<evidence type="ECO:0000259" key="3">
    <source>
        <dbReference type="Pfam" id="PF13359"/>
    </source>
</evidence>
<keyword evidence="2" id="KW-0479">Metal-binding</keyword>
<evidence type="ECO:0000313" key="5">
    <source>
        <dbReference type="Proteomes" id="UP000028582"/>
    </source>
</evidence>
<comment type="caution">
    <text evidence="4">The sequence shown here is derived from an EMBL/GenBank/DDBJ whole genome shotgun (WGS) entry which is preliminary data.</text>
</comment>
<feature type="domain" description="DDE Tnp4" evidence="3">
    <location>
        <begin position="194"/>
        <end position="346"/>
    </location>
</feature>
<name>A0A081AT14_PHYNI</name>
<gene>
    <name evidence="4" type="ORF">F444_03753</name>
</gene>
<dbReference type="InterPro" id="IPR027806">
    <property type="entry name" value="HARBI1_dom"/>
</dbReference>
<evidence type="ECO:0000256" key="2">
    <source>
        <dbReference type="ARBA" id="ARBA00022723"/>
    </source>
</evidence>
<sequence length="378" mass="42858">MHVTELVALVAVVLENTNSLRELRRHVNGLLIDAELKRELKTRHRLTAACLGVPHLSAWSLLYKYGTDENLLNVTTLTRSAFNELLARFAGFYHIHRPRRDGGRPPKLTEHHQVLGLLLHYYEGSMGVKTICEIFAVPPTTLQRTLMKAEHALEAALRGFYPARISWPSLGHQRRMAAWVHAREPLLDNIFGFVDGKNYRVMQPSRADIQNAYYNGWLHAVFVTGTICFGADGCILWAKHNCPGSWNDSDTSLELREKLLDTRLCPDQSLGVVSDSAFPSSAAMRGRILTPLKDGDLDRLLPSVRSSARRLNNAITSVRQAAEWGMGSIEKVYHRLLLPLPYDPERRRLQLSNMFRLANYRVRTTGISQIRTIFSQLD</sequence>
<accession>A0A081AT14</accession>
<dbReference type="AlphaFoldDB" id="A0A081AT14"/>
<protein>
    <recommendedName>
        <fullName evidence="3">DDE Tnp4 domain-containing protein</fullName>
    </recommendedName>
</protein>
<dbReference type="GO" id="GO:0046872">
    <property type="term" value="F:metal ion binding"/>
    <property type="evidence" value="ECO:0007669"/>
    <property type="project" value="UniProtKB-KW"/>
</dbReference>
<reference evidence="4 5" key="1">
    <citation type="submission" date="2013-11" db="EMBL/GenBank/DDBJ databases">
        <title>The Genome Sequence of Phytophthora parasitica P1976.</title>
        <authorList>
            <consortium name="The Broad Institute Genomics Platform"/>
            <person name="Russ C."/>
            <person name="Tyler B."/>
            <person name="Panabieres F."/>
            <person name="Shan W."/>
            <person name="Tripathy S."/>
            <person name="Grunwald N."/>
            <person name="Machado M."/>
            <person name="Johnson C.S."/>
            <person name="Walker B."/>
            <person name="Young S."/>
            <person name="Zeng Q."/>
            <person name="Gargeya S."/>
            <person name="Fitzgerald M."/>
            <person name="Haas B."/>
            <person name="Abouelleil A."/>
            <person name="Allen A.W."/>
            <person name="Alvarado L."/>
            <person name="Arachchi H.M."/>
            <person name="Berlin A.M."/>
            <person name="Chapman S.B."/>
            <person name="Gainer-Dewar J."/>
            <person name="Goldberg J."/>
            <person name="Griggs A."/>
            <person name="Gujja S."/>
            <person name="Hansen M."/>
            <person name="Howarth C."/>
            <person name="Imamovic A."/>
            <person name="Ireland A."/>
            <person name="Larimer J."/>
            <person name="McCowan C."/>
            <person name="Murphy C."/>
            <person name="Pearson M."/>
            <person name="Poon T.W."/>
            <person name="Priest M."/>
            <person name="Roberts A."/>
            <person name="Saif S."/>
            <person name="Shea T."/>
            <person name="Sisk P."/>
            <person name="Sykes S."/>
            <person name="Wortman J."/>
            <person name="Nusbaum C."/>
            <person name="Birren B."/>
        </authorList>
    </citation>
    <scope>NUCLEOTIDE SEQUENCE [LARGE SCALE GENOMIC DNA]</scope>
    <source>
        <strain evidence="4 5">P1976</strain>
    </source>
</reference>
<comment type="cofactor">
    <cofactor evidence="1">
        <name>a divalent metal cation</name>
        <dbReference type="ChEBI" id="CHEBI:60240"/>
    </cofactor>
</comment>
<proteinExistence type="predicted"/>
<dbReference type="OrthoDB" id="115224at2759"/>
<evidence type="ECO:0000256" key="1">
    <source>
        <dbReference type="ARBA" id="ARBA00001968"/>
    </source>
</evidence>
<evidence type="ECO:0000313" key="4">
    <source>
        <dbReference type="EMBL" id="ETO82025.1"/>
    </source>
</evidence>
<dbReference type="Proteomes" id="UP000028582">
    <property type="component" value="Unassembled WGS sequence"/>
</dbReference>
<dbReference type="EMBL" id="ANJA01000760">
    <property type="protein sequence ID" value="ETO82025.1"/>
    <property type="molecule type" value="Genomic_DNA"/>
</dbReference>
<organism evidence="4 5">
    <name type="scientific">Phytophthora nicotianae P1976</name>
    <dbReference type="NCBI Taxonomy" id="1317066"/>
    <lineage>
        <taxon>Eukaryota</taxon>
        <taxon>Sar</taxon>
        <taxon>Stramenopiles</taxon>
        <taxon>Oomycota</taxon>
        <taxon>Peronosporomycetes</taxon>
        <taxon>Peronosporales</taxon>
        <taxon>Peronosporaceae</taxon>
        <taxon>Phytophthora</taxon>
    </lineage>
</organism>
<dbReference type="PANTHER" id="PTHR48471:SF1">
    <property type="entry name" value="DDE TNP4 DOMAIN-CONTAINING PROTEIN"/>
    <property type="match status" value="1"/>
</dbReference>
<dbReference type="Pfam" id="PF13359">
    <property type="entry name" value="DDE_Tnp_4"/>
    <property type="match status" value="1"/>
</dbReference>